<dbReference type="AlphaFoldDB" id="A0A918KPE8"/>
<dbReference type="EMBL" id="BMXR01000014">
    <property type="protein sequence ID" value="GGX71438.1"/>
    <property type="molecule type" value="Genomic_DNA"/>
</dbReference>
<reference evidence="2" key="2">
    <citation type="submission" date="2020-09" db="EMBL/GenBank/DDBJ databases">
        <authorList>
            <person name="Sun Q."/>
            <person name="Kim S."/>
        </authorList>
    </citation>
    <scope>NUCLEOTIDE SEQUENCE</scope>
    <source>
        <strain evidence="2">KCTC 22169</strain>
    </source>
</reference>
<evidence type="ECO:0000313" key="3">
    <source>
        <dbReference type="Proteomes" id="UP000626148"/>
    </source>
</evidence>
<feature type="transmembrane region" description="Helical" evidence="1">
    <location>
        <begin position="156"/>
        <end position="177"/>
    </location>
</feature>
<comment type="caution">
    <text evidence="2">The sequence shown here is derived from an EMBL/GenBank/DDBJ whole genome shotgun (WGS) entry which is preliminary data.</text>
</comment>
<feature type="transmembrane region" description="Helical" evidence="1">
    <location>
        <begin position="54"/>
        <end position="73"/>
    </location>
</feature>
<gene>
    <name evidence="2" type="ORF">GCM10007392_43700</name>
</gene>
<keyword evidence="1" id="KW-0472">Membrane</keyword>
<feature type="transmembrane region" description="Helical" evidence="1">
    <location>
        <begin position="123"/>
        <end position="144"/>
    </location>
</feature>
<keyword evidence="3" id="KW-1185">Reference proteome</keyword>
<accession>A0A918KPE8</accession>
<evidence type="ECO:0000256" key="1">
    <source>
        <dbReference type="SAM" id="Phobius"/>
    </source>
</evidence>
<dbReference type="Proteomes" id="UP000626148">
    <property type="component" value="Unassembled WGS sequence"/>
</dbReference>
<name>A0A918KPE8_9GAMM</name>
<evidence type="ECO:0000313" key="2">
    <source>
        <dbReference type="EMBL" id="GGX71438.1"/>
    </source>
</evidence>
<feature type="transmembrane region" description="Helical" evidence="1">
    <location>
        <begin position="32"/>
        <end position="48"/>
    </location>
</feature>
<keyword evidence="1" id="KW-0812">Transmembrane</keyword>
<protein>
    <submittedName>
        <fullName evidence="2">Uncharacterized protein</fullName>
    </submittedName>
</protein>
<sequence>MFVTEEDMNKKKYDVALATRNFEIELFWKRSLFFWGFIASALVGYATLVKYNEYLAVIVACFGFVCSVAWSLANRGSKYWQENWESIVAELEDDVTGELFKSRGTQQRKGVWLTSRKFSVSKVSIALSDFTILIWLSLIIYYMAKEILVVNTPSSSCLTMLVVVLSVLFSVIMAIAGRSSENS</sequence>
<organism evidence="2 3">
    <name type="scientific">Saccharospirillum salsuginis</name>
    <dbReference type="NCBI Taxonomy" id="418750"/>
    <lineage>
        <taxon>Bacteria</taxon>
        <taxon>Pseudomonadati</taxon>
        <taxon>Pseudomonadota</taxon>
        <taxon>Gammaproteobacteria</taxon>
        <taxon>Oceanospirillales</taxon>
        <taxon>Saccharospirillaceae</taxon>
        <taxon>Saccharospirillum</taxon>
    </lineage>
</organism>
<reference evidence="2" key="1">
    <citation type="journal article" date="2014" name="Int. J. Syst. Evol. Microbiol.">
        <title>Complete genome sequence of Corynebacterium casei LMG S-19264T (=DSM 44701T), isolated from a smear-ripened cheese.</title>
        <authorList>
            <consortium name="US DOE Joint Genome Institute (JGI-PGF)"/>
            <person name="Walter F."/>
            <person name="Albersmeier A."/>
            <person name="Kalinowski J."/>
            <person name="Ruckert C."/>
        </authorList>
    </citation>
    <scope>NUCLEOTIDE SEQUENCE</scope>
    <source>
        <strain evidence="2">KCTC 22169</strain>
    </source>
</reference>
<dbReference type="Pfam" id="PF24838">
    <property type="entry name" value="8xMP"/>
    <property type="match status" value="1"/>
</dbReference>
<dbReference type="InterPro" id="IPR056918">
    <property type="entry name" value="8xMP"/>
</dbReference>
<proteinExistence type="predicted"/>
<keyword evidence="1" id="KW-1133">Transmembrane helix</keyword>